<dbReference type="SUPFAM" id="SSF161070">
    <property type="entry name" value="SNF-like"/>
    <property type="match status" value="1"/>
</dbReference>
<gene>
    <name evidence="7" type="ORF">VST7929_02130</name>
</gene>
<dbReference type="InterPro" id="IPR000175">
    <property type="entry name" value="Na/ntran_symport"/>
</dbReference>
<feature type="transmembrane region" description="Helical" evidence="6">
    <location>
        <begin position="141"/>
        <end position="163"/>
    </location>
</feature>
<keyword evidence="8" id="KW-1185">Reference proteome</keyword>
<dbReference type="PANTHER" id="PTHR42948">
    <property type="entry name" value="TRANSPORTER"/>
    <property type="match status" value="1"/>
</dbReference>
<evidence type="ECO:0000256" key="5">
    <source>
        <dbReference type="ARBA" id="ARBA00023136"/>
    </source>
</evidence>
<feature type="transmembrane region" description="Helical" evidence="6">
    <location>
        <begin position="175"/>
        <end position="195"/>
    </location>
</feature>
<dbReference type="EMBL" id="CAKLDI010000001">
    <property type="protein sequence ID" value="CAH0534217.1"/>
    <property type="molecule type" value="Genomic_DNA"/>
</dbReference>
<proteinExistence type="predicted"/>
<accession>A0ABN8DW12</accession>
<feature type="transmembrane region" description="Helical" evidence="6">
    <location>
        <begin position="430"/>
        <end position="448"/>
    </location>
</feature>
<dbReference type="InterPro" id="IPR047218">
    <property type="entry name" value="YocR/YhdH-like"/>
</dbReference>
<feature type="transmembrane region" description="Helical" evidence="6">
    <location>
        <begin position="215"/>
        <end position="240"/>
    </location>
</feature>
<keyword evidence="5 6" id="KW-0472">Membrane</keyword>
<feature type="transmembrane region" description="Helical" evidence="6">
    <location>
        <begin position="110"/>
        <end position="129"/>
    </location>
</feature>
<dbReference type="NCBIfam" id="NF037979">
    <property type="entry name" value="Na_transp"/>
    <property type="match status" value="1"/>
</dbReference>
<feature type="transmembrane region" description="Helical" evidence="6">
    <location>
        <begin position="385"/>
        <end position="403"/>
    </location>
</feature>
<feature type="transmembrane region" description="Helical" evidence="6">
    <location>
        <begin position="314"/>
        <end position="332"/>
    </location>
</feature>
<evidence type="ECO:0000256" key="1">
    <source>
        <dbReference type="ARBA" id="ARBA00004141"/>
    </source>
</evidence>
<dbReference type="InterPro" id="IPR037272">
    <property type="entry name" value="SNS_sf"/>
</dbReference>
<dbReference type="PRINTS" id="PR00176">
    <property type="entry name" value="NANEUSMPORT"/>
</dbReference>
<dbReference type="Pfam" id="PF00209">
    <property type="entry name" value="SNF"/>
    <property type="match status" value="2"/>
</dbReference>
<dbReference type="PANTHER" id="PTHR42948:SF1">
    <property type="entry name" value="TRANSPORTER"/>
    <property type="match status" value="1"/>
</dbReference>
<feature type="transmembrane region" description="Helical" evidence="6">
    <location>
        <begin position="260"/>
        <end position="277"/>
    </location>
</feature>
<sequence length="450" mass="48002">MSATRETFSSRLGFILAAAGAAVGLGNIWGFPTQAAQNGGGAFVLMYLLMIAVVAFPMLVMELAIGRYGQANPVDAMAKLATTPMGKVAGRVVGCIGLSVPSAVLTFYSIVGGMLIALMFSALASIFHLNELSALLASNVLSVSLVCTGIFYLLTILIVQAGVKDGIERWSTRLMPMLFVLFGLMFIYILTLDGAMQGLKHYLIPDFSKIFDPKLMLAAMGQGFFSLTIGGCSMVIYGSYLSKKENLAAMGLSVTIVDSAVAFIAGLVIIPAMFVAMKQGVTIYDAQGQLIDSGALVFGVMPAMFTNLGAAGPYLAFIFFGLLIIAALTSSISMLEGPVALAAERTHFGRGVLSWFFGIVLALCSVGIIVSGGKVFDFVATAATQYLQPVSALLFCLFGAWVWHRNQRFAELKSGFPELEKSLFGRIWPWYVRFVCPVLVSLVLYSAITA</sequence>
<comment type="caution">
    <text evidence="7">The sequence shown here is derived from an EMBL/GenBank/DDBJ whole genome shotgun (WGS) entry which is preliminary data.</text>
</comment>
<organism evidence="7 8">
    <name type="scientific">Vibrio stylophorae</name>
    <dbReference type="NCBI Taxonomy" id="659351"/>
    <lineage>
        <taxon>Bacteria</taxon>
        <taxon>Pseudomonadati</taxon>
        <taxon>Pseudomonadota</taxon>
        <taxon>Gammaproteobacteria</taxon>
        <taxon>Vibrionales</taxon>
        <taxon>Vibrionaceae</taxon>
        <taxon>Vibrio</taxon>
    </lineage>
</organism>
<evidence type="ECO:0000256" key="4">
    <source>
        <dbReference type="ARBA" id="ARBA00022989"/>
    </source>
</evidence>
<evidence type="ECO:0000313" key="7">
    <source>
        <dbReference type="EMBL" id="CAH0534217.1"/>
    </source>
</evidence>
<feature type="transmembrane region" description="Helical" evidence="6">
    <location>
        <begin position="352"/>
        <end position="373"/>
    </location>
</feature>
<keyword evidence="2" id="KW-0813">Transport</keyword>
<dbReference type="Proteomes" id="UP000838672">
    <property type="component" value="Unassembled WGS sequence"/>
</dbReference>
<reference evidence="7" key="1">
    <citation type="submission" date="2021-11" db="EMBL/GenBank/DDBJ databases">
        <authorList>
            <person name="Rodrigo-Torres L."/>
            <person name="Arahal R. D."/>
            <person name="Lucena T."/>
        </authorList>
    </citation>
    <scope>NUCLEOTIDE SEQUENCE</scope>
    <source>
        <strain evidence="7">CECT 7929</strain>
    </source>
</reference>
<keyword evidence="4 6" id="KW-1133">Transmembrane helix</keyword>
<dbReference type="CDD" id="cd10336">
    <property type="entry name" value="SLC6sbd_Tyt1-Like"/>
    <property type="match status" value="1"/>
</dbReference>
<evidence type="ECO:0000256" key="2">
    <source>
        <dbReference type="ARBA" id="ARBA00022448"/>
    </source>
</evidence>
<evidence type="ECO:0000313" key="8">
    <source>
        <dbReference type="Proteomes" id="UP000838672"/>
    </source>
</evidence>
<dbReference type="RefSeq" id="WP_237466611.1">
    <property type="nucleotide sequence ID" value="NZ_CAKLDI010000001.1"/>
</dbReference>
<name>A0ABN8DW12_9VIBR</name>
<feature type="transmembrane region" description="Helical" evidence="6">
    <location>
        <begin position="43"/>
        <end position="65"/>
    </location>
</feature>
<evidence type="ECO:0000256" key="3">
    <source>
        <dbReference type="ARBA" id="ARBA00022692"/>
    </source>
</evidence>
<evidence type="ECO:0008006" key="9">
    <source>
        <dbReference type="Google" id="ProtNLM"/>
    </source>
</evidence>
<evidence type="ECO:0000256" key="6">
    <source>
        <dbReference type="SAM" id="Phobius"/>
    </source>
</evidence>
<feature type="transmembrane region" description="Helical" evidence="6">
    <location>
        <begin position="12"/>
        <end position="31"/>
    </location>
</feature>
<keyword evidence="3 6" id="KW-0812">Transmembrane</keyword>
<dbReference type="PROSITE" id="PS50267">
    <property type="entry name" value="NA_NEUROTRAN_SYMP_3"/>
    <property type="match status" value="1"/>
</dbReference>
<comment type="subcellular location">
    <subcellularLocation>
        <location evidence="1">Membrane</location>
        <topology evidence="1">Multi-pass membrane protein</topology>
    </subcellularLocation>
</comment>
<protein>
    <recommendedName>
        <fullName evidence="9">Sodium-dependent transporter</fullName>
    </recommendedName>
</protein>